<feature type="region of interest" description="Disordered" evidence="1">
    <location>
        <begin position="135"/>
        <end position="187"/>
    </location>
</feature>
<evidence type="ECO:0000259" key="2">
    <source>
        <dbReference type="Pfam" id="PF04492"/>
    </source>
</evidence>
<dbReference type="Gene3D" id="1.10.10.10">
    <property type="entry name" value="Winged helix-like DNA-binding domain superfamily/Winged helix DNA-binding domain"/>
    <property type="match status" value="1"/>
</dbReference>
<dbReference type="NCBIfam" id="TIGR01610">
    <property type="entry name" value="phage_O_Nterm"/>
    <property type="match status" value="1"/>
</dbReference>
<comment type="caution">
    <text evidence="3">The sequence shown here is derived from an EMBL/GenBank/DDBJ whole genome shotgun (WGS) entry which is preliminary data.</text>
</comment>
<sequence>MTATVMRLDDVRRARQGSEGHRRMEEAGGFVAIPNAVFDALLEADLPGRCLKIALAVVRKTYGYGKAEGDDCTIQQLADLAGIDRSDASRAFHALVDAQVITARKGRYGSVVAINDPLKWDFSPWQNTTATTTNVAKHHAEPWQNTTHNRQLQQTKESKQKNAGVSASTGADPVPAVGAVEPASTPAAKPKAVDALAGFDAFWAVYPKRKGKALAQKAWQKLAPDADLQAAIVAAVERQRLSTDWQRDGGQFIPHPATWLNAAGWLDEEASVLPSWSPTQAEFIDILADELGAFVVAPSEWTADRANALDAMVEKIRQKIVEKHGAEALEQNPDLLFQRIRAALNYTARRLDPAKFGVKTFDWWARPSNRDRIHTGDFDRADFQREAR</sequence>
<dbReference type="InterPro" id="IPR036388">
    <property type="entry name" value="WH-like_DNA-bd_sf"/>
</dbReference>
<name>A0ABV8MJE7_9NEIS</name>
<feature type="domain" description="Bacteriophage lambda Replication protein O N-terminal" evidence="2">
    <location>
        <begin position="28"/>
        <end position="114"/>
    </location>
</feature>
<reference evidence="4" key="1">
    <citation type="journal article" date="2019" name="Int. J. Syst. Evol. Microbiol.">
        <title>The Global Catalogue of Microorganisms (GCM) 10K type strain sequencing project: providing services to taxonomists for standard genome sequencing and annotation.</title>
        <authorList>
            <consortium name="The Broad Institute Genomics Platform"/>
            <consortium name="The Broad Institute Genome Sequencing Center for Infectious Disease"/>
            <person name="Wu L."/>
            <person name="Ma J."/>
        </authorList>
    </citation>
    <scope>NUCLEOTIDE SEQUENCE [LARGE SCALE GENOMIC DNA]</scope>
    <source>
        <strain evidence="4">LMG 29894</strain>
    </source>
</reference>
<dbReference type="InterPro" id="IPR006497">
    <property type="entry name" value="Phage_lambda_VrpO_N"/>
</dbReference>
<organism evidence="3 4">
    <name type="scientific">Chitinimonas lacunae</name>
    <dbReference type="NCBI Taxonomy" id="1963018"/>
    <lineage>
        <taxon>Bacteria</taxon>
        <taxon>Pseudomonadati</taxon>
        <taxon>Pseudomonadota</taxon>
        <taxon>Betaproteobacteria</taxon>
        <taxon>Neisseriales</taxon>
        <taxon>Chitinibacteraceae</taxon>
        <taxon>Chitinimonas</taxon>
    </lineage>
</organism>
<protein>
    <submittedName>
        <fullName evidence="3">Replication protein</fullName>
    </submittedName>
</protein>
<dbReference type="SUPFAM" id="SSF46785">
    <property type="entry name" value="Winged helix' DNA-binding domain"/>
    <property type="match status" value="1"/>
</dbReference>
<proteinExistence type="predicted"/>
<evidence type="ECO:0000256" key="1">
    <source>
        <dbReference type="SAM" id="MobiDB-lite"/>
    </source>
</evidence>
<feature type="compositionally biased region" description="Polar residues" evidence="1">
    <location>
        <begin position="143"/>
        <end position="169"/>
    </location>
</feature>
<dbReference type="Pfam" id="PF04492">
    <property type="entry name" value="Phage_rep_O"/>
    <property type="match status" value="1"/>
</dbReference>
<gene>
    <name evidence="3" type="ORF">ACFOW7_02710</name>
</gene>
<keyword evidence="4" id="KW-1185">Reference proteome</keyword>
<accession>A0ABV8MJE7</accession>
<dbReference type="InterPro" id="IPR036390">
    <property type="entry name" value="WH_DNA-bd_sf"/>
</dbReference>
<dbReference type="Proteomes" id="UP001595791">
    <property type="component" value="Unassembled WGS sequence"/>
</dbReference>
<dbReference type="EMBL" id="JBHSBU010000001">
    <property type="protein sequence ID" value="MFC4158263.1"/>
    <property type="molecule type" value="Genomic_DNA"/>
</dbReference>
<evidence type="ECO:0000313" key="4">
    <source>
        <dbReference type="Proteomes" id="UP001595791"/>
    </source>
</evidence>
<evidence type="ECO:0000313" key="3">
    <source>
        <dbReference type="EMBL" id="MFC4158263.1"/>
    </source>
</evidence>
<dbReference type="RefSeq" id="WP_378160744.1">
    <property type="nucleotide sequence ID" value="NZ_JBHSBU010000001.1"/>
</dbReference>